<dbReference type="GO" id="GO:0005737">
    <property type="term" value="C:cytoplasm"/>
    <property type="evidence" value="ECO:0007669"/>
    <property type="project" value="TreeGrafter"/>
</dbReference>
<keyword evidence="3 6" id="KW-0378">Hydrolase</keyword>
<dbReference type="Gene3D" id="3.90.70.10">
    <property type="entry name" value="Cysteine proteinases"/>
    <property type="match status" value="1"/>
</dbReference>
<dbReference type="InterPro" id="IPR000169">
    <property type="entry name" value="Pept_cys_AS"/>
</dbReference>
<dbReference type="InterPro" id="IPR033883">
    <property type="entry name" value="C2_III"/>
</dbReference>
<dbReference type="PROSITE" id="PS00139">
    <property type="entry name" value="THIOL_PROTEASE_CYS"/>
    <property type="match status" value="1"/>
</dbReference>
<proteinExistence type="inferred from homology"/>
<dbReference type="Pfam" id="PF01067">
    <property type="entry name" value="Calpain_III"/>
    <property type="match status" value="1"/>
</dbReference>
<dbReference type="InterPro" id="IPR001300">
    <property type="entry name" value="Peptidase_C2_calpain_cat"/>
</dbReference>
<accession>A0A484DII7</accession>
<dbReference type="CDD" id="cd00044">
    <property type="entry name" value="CysPc"/>
    <property type="match status" value="1"/>
</dbReference>
<feature type="domain" description="Calpain catalytic" evidence="8">
    <location>
        <begin position="23"/>
        <end position="340"/>
    </location>
</feature>
<dbReference type="SMART" id="SM00239">
    <property type="entry name" value="C2"/>
    <property type="match status" value="1"/>
</dbReference>
<evidence type="ECO:0000256" key="5">
    <source>
        <dbReference type="PIRSR" id="PIRSR622684-1"/>
    </source>
</evidence>
<keyword evidence="10" id="KW-1185">Reference proteome</keyword>
<sequence length="637" mass="72606">MVVPYEGQCFSTLRRQCQQNGRLFEDPLFPASDQSLFYQRNSIGTVTWKRPKEIASNPHLFVDGISAHDLCQGQLGNCWFVAACSSLASIETLWQKVIPDWKDQEWNDDKPESYAGIFHFRFWRFGEWVDVVIDDRLATVNGKLVYCHSNDSNEFWSALVEKAYAKMSGCYEALDGGNTADALVDFTGGVSEPMDLMENGFKEDQEKRSKLFERVLKVHDRGGLISCSIRATTAADMEARLDCGLVKGHAYAVTDVRRVRLGHGLLAFFKSDKLTMIRMRNPWGEREWNGAWSDSSEEWKKVSKSEREKIGVTVQDDGEFWMTFDDFIVHFTDLILCRLINTSHLSFHKIWEEAVMRGSWRRHDDPLLNRAGGCSNNKHTFLQNPQYVFDVKKPEDEVLICLQQKDRRATLREGRGENLAIGFDIHRVELNRTYRMHVTQQKVGGSVFINSRSVFKRIELKEGRYVIIPTTFDPGLEGEFLLRTFTDVPSDCKELTLHEPRQTCWSGLCGYPSLVTQVHIVAANGLAGQDSNGASDPYVIIRCEGQKVRSPVHKNTRSPDFDTKGIFYRKKANQPISIEIYNHNVLMDSFLGQVTLPAQQGDFQQTLHLRDKGDRRDNDLPGTISVVMVTSTVLTSI</sequence>
<dbReference type="SUPFAM" id="SSF54001">
    <property type="entry name" value="Cysteine proteinases"/>
    <property type="match status" value="1"/>
</dbReference>
<gene>
    <name evidence="9" type="ORF">EPR50_G00030710</name>
</gene>
<dbReference type="GO" id="GO:0006508">
    <property type="term" value="P:proteolysis"/>
    <property type="evidence" value="ECO:0007669"/>
    <property type="project" value="UniProtKB-KW"/>
</dbReference>
<dbReference type="InterPro" id="IPR038765">
    <property type="entry name" value="Papain-like_cys_pep_sf"/>
</dbReference>
<keyword evidence="4 6" id="KW-0788">Thiol protease</keyword>
<dbReference type="InterPro" id="IPR022684">
    <property type="entry name" value="Calpain_cysteine_protease"/>
</dbReference>
<dbReference type="InterPro" id="IPR036213">
    <property type="entry name" value="Calpain_III_sf"/>
</dbReference>
<dbReference type="FunFam" id="2.60.40.150:FF:000173">
    <property type="entry name" value="Calpain 5b"/>
    <property type="match status" value="1"/>
</dbReference>
<dbReference type="SUPFAM" id="SSF49758">
    <property type="entry name" value="Calpain large subunit, middle domain (domain III)"/>
    <property type="match status" value="1"/>
</dbReference>
<evidence type="ECO:0008006" key="11">
    <source>
        <dbReference type="Google" id="ProtNLM"/>
    </source>
</evidence>
<name>A0A484DII7_PERFV</name>
<dbReference type="InterPro" id="IPR000008">
    <property type="entry name" value="C2_dom"/>
</dbReference>
<dbReference type="CDD" id="cd04046">
    <property type="entry name" value="C2_Calpain"/>
    <property type="match status" value="1"/>
</dbReference>
<evidence type="ECO:0000313" key="9">
    <source>
        <dbReference type="EMBL" id="TDH15368.1"/>
    </source>
</evidence>
<dbReference type="InterPro" id="IPR022682">
    <property type="entry name" value="Calpain_domain_III"/>
</dbReference>
<organism evidence="9 10">
    <name type="scientific">Perca flavescens</name>
    <name type="common">American yellow perch</name>
    <name type="synonym">Morone flavescens</name>
    <dbReference type="NCBI Taxonomy" id="8167"/>
    <lineage>
        <taxon>Eukaryota</taxon>
        <taxon>Metazoa</taxon>
        <taxon>Chordata</taxon>
        <taxon>Craniata</taxon>
        <taxon>Vertebrata</taxon>
        <taxon>Euteleostomi</taxon>
        <taxon>Actinopterygii</taxon>
        <taxon>Neopterygii</taxon>
        <taxon>Teleostei</taxon>
        <taxon>Neoteleostei</taxon>
        <taxon>Acanthomorphata</taxon>
        <taxon>Eupercaria</taxon>
        <taxon>Perciformes</taxon>
        <taxon>Percoidei</taxon>
        <taxon>Percidae</taxon>
        <taxon>Percinae</taxon>
        <taxon>Perca</taxon>
    </lineage>
</organism>
<feature type="active site" evidence="5 6">
    <location>
        <position position="78"/>
    </location>
</feature>
<dbReference type="SMART" id="SM00720">
    <property type="entry name" value="calpain_III"/>
    <property type="match status" value="1"/>
</dbReference>
<dbReference type="Pfam" id="PF00168">
    <property type="entry name" value="C2"/>
    <property type="match status" value="1"/>
</dbReference>
<dbReference type="GO" id="GO:0004198">
    <property type="term" value="F:calcium-dependent cysteine-type endopeptidase activity"/>
    <property type="evidence" value="ECO:0007669"/>
    <property type="project" value="InterPro"/>
</dbReference>
<evidence type="ECO:0000256" key="1">
    <source>
        <dbReference type="ARBA" id="ARBA00007623"/>
    </source>
</evidence>
<dbReference type="Proteomes" id="UP000295070">
    <property type="component" value="Chromosome 3"/>
</dbReference>
<dbReference type="AlphaFoldDB" id="A0A484DII7"/>
<dbReference type="PRINTS" id="PR00704">
    <property type="entry name" value="CALPAIN"/>
</dbReference>
<evidence type="ECO:0000313" key="10">
    <source>
        <dbReference type="Proteomes" id="UP000295070"/>
    </source>
</evidence>
<evidence type="ECO:0000256" key="4">
    <source>
        <dbReference type="ARBA" id="ARBA00022807"/>
    </source>
</evidence>
<evidence type="ECO:0000256" key="6">
    <source>
        <dbReference type="PROSITE-ProRule" id="PRU00239"/>
    </source>
</evidence>
<dbReference type="PANTHER" id="PTHR10183:SF402">
    <property type="entry name" value="CALPAIN-5"/>
    <property type="match status" value="1"/>
</dbReference>
<evidence type="ECO:0000256" key="3">
    <source>
        <dbReference type="ARBA" id="ARBA00022801"/>
    </source>
</evidence>
<reference evidence="9 10" key="1">
    <citation type="submission" date="2019-01" db="EMBL/GenBank/DDBJ databases">
        <title>A chromosome-scale genome assembly of the yellow perch, Perca flavescens.</title>
        <authorList>
            <person name="Feron R."/>
            <person name="Morvezen R."/>
            <person name="Bestin A."/>
            <person name="Haffray P."/>
            <person name="Klopp C."/>
            <person name="Zahm M."/>
            <person name="Cabau C."/>
            <person name="Roques C."/>
            <person name="Donnadieu C."/>
            <person name="Bouchez O."/>
            <person name="Christie M."/>
            <person name="Larson W."/>
            <person name="Guiguen Y."/>
        </authorList>
    </citation>
    <scope>NUCLEOTIDE SEQUENCE [LARGE SCALE GENOMIC DNA]</scope>
    <source>
        <strain evidence="9">YP-PL-M2</strain>
        <tissue evidence="9">Blood</tissue>
    </source>
</reference>
<dbReference type="Gene3D" id="2.60.40.150">
    <property type="entry name" value="C2 domain"/>
    <property type="match status" value="1"/>
</dbReference>
<keyword evidence="2 6" id="KW-0645">Protease</keyword>
<dbReference type="InterPro" id="IPR033884">
    <property type="entry name" value="C2_Calpain"/>
</dbReference>
<comment type="caution">
    <text evidence="9">The sequence shown here is derived from an EMBL/GenBank/DDBJ whole genome shotgun (WGS) entry which is preliminary data.</text>
</comment>
<evidence type="ECO:0000259" key="8">
    <source>
        <dbReference type="PROSITE" id="PS50203"/>
    </source>
</evidence>
<feature type="domain" description="C2" evidence="7">
    <location>
        <begin position="496"/>
        <end position="611"/>
    </location>
</feature>
<dbReference type="CDD" id="cd00214">
    <property type="entry name" value="Calpain_III"/>
    <property type="match status" value="1"/>
</dbReference>
<dbReference type="PROSITE" id="PS50203">
    <property type="entry name" value="CALPAIN_CAT"/>
    <property type="match status" value="1"/>
</dbReference>
<dbReference type="FunFam" id="2.60.120.380:FF:000003">
    <property type="entry name" value="Calpain 5"/>
    <property type="match status" value="1"/>
</dbReference>
<evidence type="ECO:0000259" key="7">
    <source>
        <dbReference type="PROSITE" id="PS50004"/>
    </source>
</evidence>
<dbReference type="FunFam" id="3.90.70.10:FF:000027">
    <property type="entry name" value="Calpain 5"/>
    <property type="match status" value="1"/>
</dbReference>
<dbReference type="Gene3D" id="2.60.120.380">
    <property type="match status" value="1"/>
</dbReference>
<dbReference type="EMBL" id="SCKG01000003">
    <property type="protein sequence ID" value="TDH15368.1"/>
    <property type="molecule type" value="Genomic_DNA"/>
</dbReference>
<dbReference type="SUPFAM" id="SSF49562">
    <property type="entry name" value="C2 domain (Calcium/lipid-binding domain, CaLB)"/>
    <property type="match status" value="1"/>
</dbReference>
<evidence type="ECO:0000256" key="2">
    <source>
        <dbReference type="ARBA" id="ARBA00022670"/>
    </source>
</evidence>
<protein>
    <recommendedName>
        <fullName evidence="11">Calpain 5a</fullName>
    </recommendedName>
</protein>
<comment type="similarity">
    <text evidence="1">Belongs to the peptidase C2 family.</text>
</comment>
<dbReference type="InterPro" id="IPR035892">
    <property type="entry name" value="C2_domain_sf"/>
</dbReference>
<dbReference type="InterPro" id="IPR022683">
    <property type="entry name" value="Calpain_III"/>
</dbReference>
<dbReference type="PROSITE" id="PS50004">
    <property type="entry name" value="C2"/>
    <property type="match status" value="1"/>
</dbReference>
<dbReference type="SMART" id="SM00230">
    <property type="entry name" value="CysPc"/>
    <property type="match status" value="1"/>
</dbReference>
<feature type="active site" evidence="5 6">
    <location>
        <position position="281"/>
    </location>
</feature>
<dbReference type="STRING" id="8167.A0A484DII7"/>
<feature type="active site" evidence="5 6">
    <location>
        <position position="249"/>
    </location>
</feature>
<dbReference type="Pfam" id="PF00648">
    <property type="entry name" value="Peptidase_C2"/>
    <property type="match status" value="1"/>
</dbReference>
<dbReference type="PANTHER" id="PTHR10183">
    <property type="entry name" value="CALPAIN"/>
    <property type="match status" value="1"/>
</dbReference>